<evidence type="ECO:0000313" key="1">
    <source>
        <dbReference type="EMBL" id="KAI4350485.1"/>
    </source>
</evidence>
<keyword evidence="2" id="KW-1185">Reference proteome</keyword>
<protein>
    <submittedName>
        <fullName evidence="1">Uncharacterized protein</fullName>
    </submittedName>
</protein>
<reference evidence="1 2" key="1">
    <citation type="journal article" date="2022" name="DNA Res.">
        <title>Chromosomal-level genome assembly of the orchid tree Bauhinia variegata (Leguminosae; Cercidoideae) supports the allotetraploid origin hypothesis of Bauhinia.</title>
        <authorList>
            <person name="Zhong Y."/>
            <person name="Chen Y."/>
            <person name="Zheng D."/>
            <person name="Pang J."/>
            <person name="Liu Y."/>
            <person name="Luo S."/>
            <person name="Meng S."/>
            <person name="Qian L."/>
            <person name="Wei D."/>
            <person name="Dai S."/>
            <person name="Zhou R."/>
        </authorList>
    </citation>
    <scope>NUCLEOTIDE SEQUENCE [LARGE SCALE GENOMIC DNA]</scope>
    <source>
        <strain evidence="1">BV-YZ2020</strain>
    </source>
</reference>
<dbReference type="EMBL" id="CM039428">
    <property type="protein sequence ID" value="KAI4350485.1"/>
    <property type="molecule type" value="Genomic_DNA"/>
</dbReference>
<accession>A0ACB9PP23</accession>
<comment type="caution">
    <text evidence="1">The sequence shown here is derived from an EMBL/GenBank/DDBJ whole genome shotgun (WGS) entry which is preliminary data.</text>
</comment>
<evidence type="ECO:0000313" key="2">
    <source>
        <dbReference type="Proteomes" id="UP000828941"/>
    </source>
</evidence>
<dbReference type="Proteomes" id="UP000828941">
    <property type="component" value="Chromosome 3"/>
</dbReference>
<name>A0ACB9PP23_BAUVA</name>
<gene>
    <name evidence="1" type="ORF">L6164_004937</name>
</gene>
<organism evidence="1 2">
    <name type="scientific">Bauhinia variegata</name>
    <name type="common">Purple orchid tree</name>
    <name type="synonym">Phanera variegata</name>
    <dbReference type="NCBI Taxonomy" id="167791"/>
    <lineage>
        <taxon>Eukaryota</taxon>
        <taxon>Viridiplantae</taxon>
        <taxon>Streptophyta</taxon>
        <taxon>Embryophyta</taxon>
        <taxon>Tracheophyta</taxon>
        <taxon>Spermatophyta</taxon>
        <taxon>Magnoliopsida</taxon>
        <taxon>eudicotyledons</taxon>
        <taxon>Gunneridae</taxon>
        <taxon>Pentapetalae</taxon>
        <taxon>rosids</taxon>
        <taxon>fabids</taxon>
        <taxon>Fabales</taxon>
        <taxon>Fabaceae</taxon>
        <taxon>Cercidoideae</taxon>
        <taxon>Cercideae</taxon>
        <taxon>Bauhiniinae</taxon>
        <taxon>Bauhinia</taxon>
    </lineage>
</organism>
<sequence length="168" mass="18346">MKCMVGRREPSGNPSIGHVTDAQASGKKDARFRRTSSFNDGAMSETSFIDMLRKPVLPEVDAAASGVTAESSDGGAQAGRSGKKKGKKGKQIDPSLLGFKLFSNSPTIKASWPVPCHLPDRRWYNIRSIRDAVVLGLILNAQRVFELGMYKMLKADEIHTRLSRITLG</sequence>
<proteinExistence type="predicted"/>